<dbReference type="Pfam" id="PF22191">
    <property type="entry name" value="IBR_1"/>
    <property type="match status" value="1"/>
</dbReference>
<dbReference type="Gene3D" id="1.20.120.1750">
    <property type="match status" value="1"/>
</dbReference>
<comment type="catalytic activity">
    <reaction evidence="1">
        <text>[E2 ubiquitin-conjugating enzyme]-S-ubiquitinyl-L-cysteine + [acceptor protein]-L-lysine = [E2 ubiquitin-conjugating enzyme]-L-cysteine + [acceptor protein]-N(6)-ubiquitinyl-L-lysine.</text>
        <dbReference type="EC" id="2.3.2.31"/>
    </reaction>
</comment>
<dbReference type="InterPro" id="IPR002867">
    <property type="entry name" value="IBR_dom"/>
</dbReference>
<dbReference type="SUPFAM" id="SSF57850">
    <property type="entry name" value="RING/U-box"/>
    <property type="match status" value="2"/>
</dbReference>
<gene>
    <name evidence="11" type="ORF">QCA50_001632</name>
</gene>
<evidence type="ECO:0000256" key="5">
    <source>
        <dbReference type="ARBA" id="ARBA00022737"/>
    </source>
</evidence>
<dbReference type="PANTHER" id="PTHR11685">
    <property type="entry name" value="RBR FAMILY RING FINGER AND IBR DOMAIN-CONTAINING"/>
    <property type="match status" value="1"/>
</dbReference>
<evidence type="ECO:0000256" key="2">
    <source>
        <dbReference type="ARBA" id="ARBA00012251"/>
    </source>
</evidence>
<dbReference type="AlphaFoldDB" id="A0AAW0GLW7"/>
<evidence type="ECO:0000256" key="4">
    <source>
        <dbReference type="ARBA" id="ARBA00022723"/>
    </source>
</evidence>
<evidence type="ECO:0000313" key="11">
    <source>
        <dbReference type="EMBL" id="KAK7694446.1"/>
    </source>
</evidence>
<dbReference type="CDD" id="cd22584">
    <property type="entry name" value="Rcat_RBR_unk"/>
    <property type="match status" value="1"/>
</dbReference>
<dbReference type="EMBL" id="JASBNA010000002">
    <property type="protein sequence ID" value="KAK7694446.1"/>
    <property type="molecule type" value="Genomic_DNA"/>
</dbReference>
<keyword evidence="4" id="KW-0479">Metal-binding</keyword>
<dbReference type="GO" id="GO:0016567">
    <property type="term" value="P:protein ubiquitination"/>
    <property type="evidence" value="ECO:0007669"/>
    <property type="project" value="InterPro"/>
</dbReference>
<evidence type="ECO:0000256" key="8">
    <source>
        <dbReference type="ARBA" id="ARBA00022833"/>
    </source>
</evidence>
<keyword evidence="5" id="KW-0677">Repeat</keyword>
<accession>A0AAW0GLW7</accession>
<dbReference type="GO" id="GO:0008270">
    <property type="term" value="F:zinc ion binding"/>
    <property type="evidence" value="ECO:0007669"/>
    <property type="project" value="UniProtKB-KW"/>
</dbReference>
<feature type="domain" description="RING-type" evidence="10">
    <location>
        <begin position="130"/>
        <end position="317"/>
    </location>
</feature>
<protein>
    <recommendedName>
        <fullName evidence="2">RBR-type E3 ubiquitin transferase</fullName>
        <ecNumber evidence="2">2.3.2.31</ecNumber>
    </recommendedName>
</protein>
<reference evidence="11 12" key="1">
    <citation type="submission" date="2022-09" db="EMBL/GenBank/DDBJ databases">
        <authorList>
            <person name="Palmer J.M."/>
        </authorList>
    </citation>
    <scope>NUCLEOTIDE SEQUENCE [LARGE SCALE GENOMIC DNA]</scope>
    <source>
        <strain evidence="11 12">DSM 7382</strain>
    </source>
</reference>
<sequence length="391" mass="43891">MSVTISQNNVERDSDLLSLIASLTLEDVKELQDDRRSSVVSIISQDTLSDEELAVQLYAEEANSLLLFAQDSALAYRGDEGDTIPDDPAPLMSTDVSESEDEIQKIKQQQLTPKPSRVTLRPKPVVPPREIHDCIICTDPIRGVEITAPCGHYYDVACLIDLFRSTVRDESLFPPRCCQQPFVFDSIRQHLGFRLAAEFQEKAAEFSTADRVYCHRNTCSTFLGAAAHTMTLLRCRVCASYTCAHCKEASHTGRLCSSASDTAVLDLASREGWKRCPGCHSLVELSVGCFHMTCRCRKQFCYVCTETWKNCACPQWDENRLIAVAEDRVNRQIRAQPAARPVAAAFRTRVVEMADLLRENHDCAHTAWRYRAGGGRCEVCNFNLPQFLLVR</sequence>
<keyword evidence="8" id="KW-0862">Zinc</keyword>
<organism evidence="11 12">
    <name type="scientific">Cerrena zonata</name>
    <dbReference type="NCBI Taxonomy" id="2478898"/>
    <lineage>
        <taxon>Eukaryota</taxon>
        <taxon>Fungi</taxon>
        <taxon>Dikarya</taxon>
        <taxon>Basidiomycota</taxon>
        <taxon>Agaricomycotina</taxon>
        <taxon>Agaricomycetes</taxon>
        <taxon>Polyporales</taxon>
        <taxon>Cerrenaceae</taxon>
        <taxon>Cerrena</taxon>
    </lineage>
</organism>
<dbReference type="InterPro" id="IPR031127">
    <property type="entry name" value="E3_UB_ligase_RBR"/>
</dbReference>
<evidence type="ECO:0000256" key="6">
    <source>
        <dbReference type="ARBA" id="ARBA00022771"/>
    </source>
</evidence>
<keyword evidence="6" id="KW-0863">Zinc-finger</keyword>
<dbReference type="EC" id="2.3.2.31" evidence="2"/>
<dbReference type="Proteomes" id="UP001385951">
    <property type="component" value="Unassembled WGS sequence"/>
</dbReference>
<evidence type="ECO:0000256" key="3">
    <source>
        <dbReference type="ARBA" id="ARBA00022679"/>
    </source>
</evidence>
<dbReference type="InterPro" id="IPR044066">
    <property type="entry name" value="TRIAD_supradom"/>
</dbReference>
<feature type="region of interest" description="Disordered" evidence="9">
    <location>
        <begin position="79"/>
        <end position="98"/>
    </location>
</feature>
<name>A0AAW0GLW7_9APHY</name>
<comment type="caution">
    <text evidence="11">The sequence shown here is derived from an EMBL/GenBank/DDBJ whole genome shotgun (WGS) entry which is preliminary data.</text>
</comment>
<evidence type="ECO:0000313" key="12">
    <source>
        <dbReference type="Proteomes" id="UP001385951"/>
    </source>
</evidence>
<keyword evidence="12" id="KW-1185">Reference proteome</keyword>
<evidence type="ECO:0000256" key="9">
    <source>
        <dbReference type="SAM" id="MobiDB-lite"/>
    </source>
</evidence>
<evidence type="ECO:0000256" key="1">
    <source>
        <dbReference type="ARBA" id="ARBA00001798"/>
    </source>
</evidence>
<evidence type="ECO:0000259" key="10">
    <source>
        <dbReference type="PROSITE" id="PS51873"/>
    </source>
</evidence>
<dbReference type="PROSITE" id="PS51873">
    <property type="entry name" value="TRIAD"/>
    <property type="match status" value="1"/>
</dbReference>
<proteinExistence type="predicted"/>
<keyword evidence="7" id="KW-0833">Ubl conjugation pathway</keyword>
<dbReference type="GO" id="GO:0061630">
    <property type="term" value="F:ubiquitin protein ligase activity"/>
    <property type="evidence" value="ECO:0007669"/>
    <property type="project" value="UniProtKB-EC"/>
</dbReference>
<dbReference type="Pfam" id="PF01485">
    <property type="entry name" value="IBR"/>
    <property type="match status" value="1"/>
</dbReference>
<evidence type="ECO:0000256" key="7">
    <source>
        <dbReference type="ARBA" id="ARBA00022786"/>
    </source>
</evidence>
<keyword evidence="3" id="KW-0808">Transferase</keyword>